<dbReference type="Proteomes" id="UP000006039">
    <property type="component" value="Unassembled WGS sequence"/>
</dbReference>
<dbReference type="EMBL" id="GL385403">
    <property type="protein sequence ID" value="EJT69824.1"/>
    <property type="molecule type" value="Genomic_DNA"/>
</dbReference>
<evidence type="ECO:0000313" key="1">
    <source>
        <dbReference type="EMBL" id="EJT69824.1"/>
    </source>
</evidence>
<keyword evidence="3" id="KW-1185">Reference proteome</keyword>
<reference evidence="2" key="4">
    <citation type="journal article" date="2015" name="G3 (Bethesda)">
        <title>Genome sequences of three phytopathogenic species of the Magnaporthaceae family of fungi.</title>
        <authorList>
            <person name="Okagaki L.H."/>
            <person name="Nunes C.C."/>
            <person name="Sailsbery J."/>
            <person name="Clay B."/>
            <person name="Brown D."/>
            <person name="John T."/>
            <person name="Oh Y."/>
            <person name="Young N."/>
            <person name="Fitzgerald M."/>
            <person name="Haas B.J."/>
            <person name="Zeng Q."/>
            <person name="Young S."/>
            <person name="Adiconis X."/>
            <person name="Fan L."/>
            <person name="Levin J.Z."/>
            <person name="Mitchell T.K."/>
            <person name="Okubara P.A."/>
            <person name="Farman M.L."/>
            <person name="Kohn L.M."/>
            <person name="Birren B."/>
            <person name="Ma L.-J."/>
            <person name="Dean R.A."/>
        </authorList>
    </citation>
    <scope>NUCLEOTIDE SEQUENCE</scope>
    <source>
        <strain evidence="2">R3-111a-1</strain>
    </source>
</reference>
<dbReference type="GeneID" id="20353165"/>
<sequence>MAPQPNGQDGKLALPPAGAPELIQYYPNIGSMGAAFAMYTLVPGMTAARVEEIAAEIEAPWTRMLGDGDFDKDLRLARAPADDDDQCRVASVTEAIAAHAALPKYAEEDVDKKSPWFLETALLLVTKDDVSDPHALLLVYVDTEDETYCPEEDHEDDEPRYDLSGKLDKFFIDVCLAHSAIMSFLMGDNTFNDSKLTYNADSDTYDIAPLIERRADLFS</sequence>
<evidence type="ECO:0000313" key="3">
    <source>
        <dbReference type="Proteomes" id="UP000006039"/>
    </source>
</evidence>
<evidence type="ECO:0000313" key="2">
    <source>
        <dbReference type="EnsemblFungi" id="EJT69824"/>
    </source>
</evidence>
<dbReference type="VEuPathDB" id="FungiDB:GGTG_12707"/>
<name>J3PGS7_GAET3</name>
<reference evidence="3" key="1">
    <citation type="submission" date="2010-07" db="EMBL/GenBank/DDBJ databases">
        <title>The genome sequence of Gaeumannomyces graminis var. tritici strain R3-111a-1.</title>
        <authorList>
            <consortium name="The Broad Institute Genome Sequencing Platform"/>
            <person name="Ma L.-J."/>
            <person name="Dead R."/>
            <person name="Young S."/>
            <person name="Zeng Q."/>
            <person name="Koehrsen M."/>
            <person name="Alvarado L."/>
            <person name="Berlin A."/>
            <person name="Chapman S.B."/>
            <person name="Chen Z."/>
            <person name="Freedman E."/>
            <person name="Gellesch M."/>
            <person name="Goldberg J."/>
            <person name="Griggs A."/>
            <person name="Gujja S."/>
            <person name="Heilman E.R."/>
            <person name="Heiman D."/>
            <person name="Hepburn T."/>
            <person name="Howarth C."/>
            <person name="Jen D."/>
            <person name="Larson L."/>
            <person name="Mehta T."/>
            <person name="Neiman D."/>
            <person name="Pearson M."/>
            <person name="Roberts A."/>
            <person name="Saif S."/>
            <person name="Shea T."/>
            <person name="Shenoy N."/>
            <person name="Sisk P."/>
            <person name="Stolte C."/>
            <person name="Sykes S."/>
            <person name="Walk T."/>
            <person name="White J."/>
            <person name="Yandava C."/>
            <person name="Haas B."/>
            <person name="Nusbaum C."/>
            <person name="Birren B."/>
        </authorList>
    </citation>
    <scope>NUCLEOTIDE SEQUENCE [LARGE SCALE GENOMIC DNA]</scope>
    <source>
        <strain evidence="3">R3-111a-1</strain>
    </source>
</reference>
<dbReference type="HOGENOM" id="CLU_1261593_0_0_1"/>
<accession>J3PGS7</accession>
<protein>
    <submittedName>
        <fullName evidence="1 2">Uncharacterized protein</fullName>
    </submittedName>
</protein>
<dbReference type="RefSeq" id="XP_009228872.1">
    <property type="nucleotide sequence ID" value="XM_009230608.1"/>
</dbReference>
<proteinExistence type="predicted"/>
<organism evidence="1">
    <name type="scientific">Gaeumannomyces tritici (strain R3-111a-1)</name>
    <name type="common">Wheat and barley take-all root rot fungus</name>
    <name type="synonym">Gaeumannomyces graminis var. tritici</name>
    <dbReference type="NCBI Taxonomy" id="644352"/>
    <lineage>
        <taxon>Eukaryota</taxon>
        <taxon>Fungi</taxon>
        <taxon>Dikarya</taxon>
        <taxon>Ascomycota</taxon>
        <taxon>Pezizomycotina</taxon>
        <taxon>Sordariomycetes</taxon>
        <taxon>Sordariomycetidae</taxon>
        <taxon>Magnaporthales</taxon>
        <taxon>Magnaporthaceae</taxon>
        <taxon>Gaeumannomyces</taxon>
    </lineage>
</organism>
<dbReference type="AlphaFoldDB" id="J3PGS7"/>
<gene>
    <name evidence="2" type="primary">20353165</name>
    <name evidence="1" type="ORF">GGTG_12707</name>
</gene>
<reference evidence="1" key="3">
    <citation type="submission" date="2010-09" db="EMBL/GenBank/DDBJ databases">
        <title>Annotation of Gaeumannomyces graminis var. tritici R3-111a-1.</title>
        <authorList>
            <consortium name="The Broad Institute Genome Sequencing Platform"/>
            <person name="Ma L.-J."/>
            <person name="Dead R."/>
            <person name="Young S.K."/>
            <person name="Zeng Q."/>
            <person name="Gargeya S."/>
            <person name="Fitzgerald M."/>
            <person name="Haas B."/>
            <person name="Abouelleil A."/>
            <person name="Alvarado L."/>
            <person name="Arachchi H.M."/>
            <person name="Berlin A."/>
            <person name="Brown A."/>
            <person name="Chapman S.B."/>
            <person name="Chen Z."/>
            <person name="Dunbar C."/>
            <person name="Freedman E."/>
            <person name="Gearin G."/>
            <person name="Gellesch M."/>
            <person name="Goldberg J."/>
            <person name="Griggs A."/>
            <person name="Gujja S."/>
            <person name="Heiman D."/>
            <person name="Howarth C."/>
            <person name="Larson L."/>
            <person name="Lui A."/>
            <person name="MacDonald P.J.P."/>
            <person name="Mehta T."/>
            <person name="Montmayeur A."/>
            <person name="Murphy C."/>
            <person name="Neiman D."/>
            <person name="Pearson M."/>
            <person name="Priest M."/>
            <person name="Roberts A."/>
            <person name="Saif S."/>
            <person name="Shea T."/>
            <person name="Shenoy N."/>
            <person name="Sisk P."/>
            <person name="Stolte C."/>
            <person name="Sykes S."/>
            <person name="Yandava C."/>
            <person name="Wortman J."/>
            <person name="Nusbaum C."/>
            <person name="Birren B."/>
        </authorList>
    </citation>
    <scope>NUCLEOTIDE SEQUENCE</scope>
    <source>
        <strain evidence="1">R3-111a-1</strain>
    </source>
</reference>
<dbReference type="EnsemblFungi" id="EJT69824">
    <property type="protein sequence ID" value="EJT69824"/>
    <property type="gene ID" value="GGTG_12707"/>
</dbReference>
<reference evidence="2" key="5">
    <citation type="submission" date="2018-04" db="UniProtKB">
        <authorList>
            <consortium name="EnsemblFungi"/>
        </authorList>
    </citation>
    <scope>IDENTIFICATION</scope>
    <source>
        <strain evidence="2">R3-111a-1</strain>
    </source>
</reference>
<reference evidence="1" key="2">
    <citation type="submission" date="2010-07" db="EMBL/GenBank/DDBJ databases">
        <authorList>
            <consortium name="The Broad Institute Genome Sequencing Platform"/>
            <consortium name="Broad Institute Genome Sequencing Center for Infectious Disease"/>
            <person name="Ma L.-J."/>
            <person name="Dead R."/>
            <person name="Young S."/>
            <person name="Zeng Q."/>
            <person name="Koehrsen M."/>
            <person name="Alvarado L."/>
            <person name="Berlin A."/>
            <person name="Chapman S.B."/>
            <person name="Chen Z."/>
            <person name="Freedman E."/>
            <person name="Gellesch M."/>
            <person name="Goldberg J."/>
            <person name="Griggs A."/>
            <person name="Gujja S."/>
            <person name="Heilman E.R."/>
            <person name="Heiman D."/>
            <person name="Hepburn T."/>
            <person name="Howarth C."/>
            <person name="Jen D."/>
            <person name="Larson L."/>
            <person name="Mehta T."/>
            <person name="Neiman D."/>
            <person name="Pearson M."/>
            <person name="Roberts A."/>
            <person name="Saif S."/>
            <person name="Shea T."/>
            <person name="Shenoy N."/>
            <person name="Sisk P."/>
            <person name="Stolte C."/>
            <person name="Sykes S."/>
            <person name="Walk T."/>
            <person name="White J."/>
            <person name="Yandava C."/>
            <person name="Haas B."/>
            <person name="Nusbaum C."/>
            <person name="Birren B."/>
        </authorList>
    </citation>
    <scope>NUCLEOTIDE SEQUENCE</scope>
    <source>
        <strain evidence="1">R3-111a-1</strain>
    </source>
</reference>